<dbReference type="InterPro" id="IPR052514">
    <property type="entry name" value="SAM-dependent_MTase"/>
</dbReference>
<sequence length="278" mass="31469">MCGPSSTQTLNHNAQRSLGKSVSLSCGHRKDSYTPIRVYSFDGNAILVDALKDGIKFFARNSDKISFNSGHTSDMFLPEYLPENPGSLLEKFWSVDLQAFSDVYEPGKSLTFIQNGEMGHIDDSFDDGLSTDLRNFRSNGRRVSVPVLTVDQLMIRDGLNFIDFLKIDTEGHDLLVIEGAQKALSQHKVAVLMFELNNFWPKEFKGSSTPLKQIITELEEKNYVCYLEGKNLMIRLSFCWDDLLERQRRWSNVWCASAYSPSGKAIITVFDSYSLAFN</sequence>
<proteinExistence type="predicted"/>
<name>A0A7S3PD08_9STRA</name>
<dbReference type="EMBL" id="HBIN01009365">
    <property type="protein sequence ID" value="CAE0436726.1"/>
    <property type="molecule type" value="Transcribed_RNA"/>
</dbReference>
<dbReference type="PANTHER" id="PTHR34203:SF15">
    <property type="entry name" value="SLL1173 PROTEIN"/>
    <property type="match status" value="1"/>
</dbReference>
<protein>
    <recommendedName>
        <fullName evidence="1">Methyltransferase FkbM domain-containing protein</fullName>
    </recommendedName>
</protein>
<dbReference type="Gene3D" id="3.40.50.150">
    <property type="entry name" value="Vaccinia Virus protein VP39"/>
    <property type="match status" value="1"/>
</dbReference>
<evidence type="ECO:0000313" key="2">
    <source>
        <dbReference type="EMBL" id="CAE0436726.1"/>
    </source>
</evidence>
<organism evidence="2">
    <name type="scientific">Aplanochytrium stocchinoi</name>
    <dbReference type="NCBI Taxonomy" id="215587"/>
    <lineage>
        <taxon>Eukaryota</taxon>
        <taxon>Sar</taxon>
        <taxon>Stramenopiles</taxon>
        <taxon>Bigyra</taxon>
        <taxon>Labyrinthulomycetes</taxon>
        <taxon>Thraustochytrida</taxon>
        <taxon>Thraustochytriidae</taxon>
        <taxon>Aplanochytrium</taxon>
    </lineage>
</organism>
<gene>
    <name evidence="2" type="ORF">ASTO00021_LOCUS6975</name>
</gene>
<reference evidence="2" key="1">
    <citation type="submission" date="2021-01" db="EMBL/GenBank/DDBJ databases">
        <authorList>
            <person name="Corre E."/>
            <person name="Pelletier E."/>
            <person name="Niang G."/>
            <person name="Scheremetjew M."/>
            <person name="Finn R."/>
            <person name="Kale V."/>
            <person name="Holt S."/>
            <person name="Cochrane G."/>
            <person name="Meng A."/>
            <person name="Brown T."/>
            <person name="Cohen L."/>
        </authorList>
    </citation>
    <scope>NUCLEOTIDE SEQUENCE</scope>
    <source>
        <strain evidence="2">GSBS06</strain>
    </source>
</reference>
<dbReference type="SUPFAM" id="SSF53335">
    <property type="entry name" value="S-adenosyl-L-methionine-dependent methyltransferases"/>
    <property type="match status" value="1"/>
</dbReference>
<feature type="domain" description="Methyltransferase FkbM" evidence="1">
    <location>
        <begin position="112"/>
        <end position="224"/>
    </location>
</feature>
<dbReference type="Pfam" id="PF05050">
    <property type="entry name" value="Methyltransf_21"/>
    <property type="match status" value="1"/>
</dbReference>
<dbReference type="PANTHER" id="PTHR34203">
    <property type="entry name" value="METHYLTRANSFERASE, FKBM FAMILY PROTEIN"/>
    <property type="match status" value="1"/>
</dbReference>
<dbReference type="InterPro" id="IPR029063">
    <property type="entry name" value="SAM-dependent_MTases_sf"/>
</dbReference>
<accession>A0A7S3PD08</accession>
<dbReference type="InterPro" id="IPR006342">
    <property type="entry name" value="FkbM_mtfrase"/>
</dbReference>
<dbReference type="AlphaFoldDB" id="A0A7S3PD08"/>
<evidence type="ECO:0000259" key="1">
    <source>
        <dbReference type="Pfam" id="PF05050"/>
    </source>
</evidence>